<accession>A0A4D7YWT4</accession>
<proteinExistence type="predicted"/>
<dbReference type="EMBL" id="CP039923">
    <property type="protein sequence ID" value="QCL95499.1"/>
    <property type="molecule type" value="Genomic_DNA"/>
</dbReference>
<gene>
    <name evidence="1" type="ORF">CFBP7129_14420</name>
</gene>
<dbReference type="AlphaFoldDB" id="A0A4D7YWT4"/>
<name>A0A4D7YWT4_AGRTU</name>
<protein>
    <submittedName>
        <fullName evidence="1">Uncharacterized protein</fullName>
    </submittedName>
</protein>
<evidence type="ECO:0000313" key="2">
    <source>
        <dbReference type="Proteomes" id="UP000298649"/>
    </source>
</evidence>
<reference evidence="1 2" key="1">
    <citation type="submission" date="2019-04" db="EMBL/GenBank/DDBJ databases">
        <title>Complete genome sequence of Agrobacterium tumefaciens CFBP7129.</title>
        <authorList>
            <person name="Haryono M."/>
            <person name="Lin Y.-C."/>
            <person name="Lai E.-M."/>
            <person name="Kuo C.-H."/>
        </authorList>
    </citation>
    <scope>NUCLEOTIDE SEQUENCE [LARGE SCALE GENOMIC DNA]</scope>
    <source>
        <strain evidence="1 2">CFBP7129</strain>
    </source>
</reference>
<dbReference type="RefSeq" id="WP_137004443.1">
    <property type="nucleotide sequence ID" value="NZ_CP039923.1"/>
</dbReference>
<sequence length="143" mass="16460">MKRLRAESDGIVFGFTSRNARTYKSMNYHRVKIKSGKTLWAKAVSVPDEADFFEVSDEKIWKCNDNNYWWVSHNATRVVGELGERIAFFPYCDNHPGPWHGYPVSPANDVHYEVPEEVVSTWEAGNTPWIDDLVAGRIRKGKI</sequence>
<dbReference type="Proteomes" id="UP000298649">
    <property type="component" value="Chromosome linear"/>
</dbReference>
<evidence type="ECO:0000313" key="1">
    <source>
        <dbReference type="EMBL" id="QCL95499.1"/>
    </source>
</evidence>
<organism evidence="1 2">
    <name type="scientific">Agrobacterium tumefaciens</name>
    <dbReference type="NCBI Taxonomy" id="358"/>
    <lineage>
        <taxon>Bacteria</taxon>
        <taxon>Pseudomonadati</taxon>
        <taxon>Pseudomonadota</taxon>
        <taxon>Alphaproteobacteria</taxon>
        <taxon>Hyphomicrobiales</taxon>
        <taxon>Rhizobiaceae</taxon>
        <taxon>Rhizobium/Agrobacterium group</taxon>
        <taxon>Agrobacterium</taxon>
        <taxon>Agrobacterium tumefaciens complex</taxon>
    </lineage>
</organism>